<dbReference type="Gramene" id="rna26002">
    <property type="protein sequence ID" value="RHN63316.1"/>
    <property type="gene ID" value="gene26002"/>
</dbReference>
<dbReference type="GO" id="GO:0020037">
    <property type="term" value="F:heme binding"/>
    <property type="evidence" value="ECO:0007669"/>
    <property type="project" value="InterPro"/>
</dbReference>
<comment type="caution">
    <text evidence="3">The sequence shown here is derived from an EMBL/GenBank/DDBJ whole genome shotgun (WGS) entry which is preliminary data.</text>
</comment>
<dbReference type="InterPro" id="IPR001128">
    <property type="entry name" value="Cyt_P450"/>
</dbReference>
<keyword evidence="2" id="KW-0408">Iron</keyword>
<evidence type="ECO:0000256" key="1">
    <source>
        <dbReference type="ARBA" id="ARBA00022723"/>
    </source>
</evidence>
<dbReference type="PANTHER" id="PTHR47951:SF3">
    <property type="entry name" value="CYTOCHROME P450, FAMILY 706, SUBFAMILY A, POLYPEPTIDE 4"/>
    <property type="match status" value="1"/>
</dbReference>
<accession>A0A396ICM4</accession>
<evidence type="ECO:0000313" key="3">
    <source>
        <dbReference type="EMBL" id="RHN63316.1"/>
    </source>
</evidence>
<dbReference type="GO" id="GO:0016705">
    <property type="term" value="F:oxidoreductase activity, acting on paired donors, with incorporation or reduction of molecular oxygen"/>
    <property type="evidence" value="ECO:0007669"/>
    <property type="project" value="InterPro"/>
</dbReference>
<dbReference type="Gene3D" id="1.10.630.10">
    <property type="entry name" value="Cytochrome P450"/>
    <property type="match status" value="1"/>
</dbReference>
<protein>
    <submittedName>
        <fullName evidence="3">Putative cytochrome P450</fullName>
    </submittedName>
</protein>
<dbReference type="AlphaFoldDB" id="A0A396ICM4"/>
<dbReference type="InterPro" id="IPR002403">
    <property type="entry name" value="Cyt_P450_E_grp-IV"/>
</dbReference>
<dbReference type="GO" id="GO:0005506">
    <property type="term" value="F:iron ion binding"/>
    <property type="evidence" value="ECO:0007669"/>
    <property type="project" value="InterPro"/>
</dbReference>
<dbReference type="Pfam" id="PF00067">
    <property type="entry name" value="p450"/>
    <property type="match status" value="1"/>
</dbReference>
<dbReference type="PANTHER" id="PTHR47951">
    <property type="entry name" value="OS08G0547900 PROTEIN"/>
    <property type="match status" value="1"/>
</dbReference>
<dbReference type="Proteomes" id="UP000265566">
    <property type="component" value="Chromosome 4"/>
</dbReference>
<proteinExistence type="predicted"/>
<reference evidence="3" key="1">
    <citation type="journal article" date="2018" name="Nat. Plants">
        <title>Whole-genome landscape of Medicago truncatula symbiotic genes.</title>
        <authorList>
            <person name="Pecrix Y."/>
            <person name="Gamas P."/>
            <person name="Carrere S."/>
        </authorList>
    </citation>
    <scope>NUCLEOTIDE SEQUENCE</scope>
    <source>
        <tissue evidence="3">Leaves</tissue>
    </source>
</reference>
<dbReference type="SUPFAM" id="SSF48264">
    <property type="entry name" value="Cytochrome P450"/>
    <property type="match status" value="1"/>
</dbReference>
<organism evidence="3">
    <name type="scientific">Medicago truncatula</name>
    <name type="common">Barrel medic</name>
    <name type="synonym">Medicago tribuloides</name>
    <dbReference type="NCBI Taxonomy" id="3880"/>
    <lineage>
        <taxon>Eukaryota</taxon>
        <taxon>Viridiplantae</taxon>
        <taxon>Streptophyta</taxon>
        <taxon>Embryophyta</taxon>
        <taxon>Tracheophyta</taxon>
        <taxon>Spermatophyta</taxon>
        <taxon>Magnoliopsida</taxon>
        <taxon>eudicotyledons</taxon>
        <taxon>Gunneridae</taxon>
        <taxon>Pentapetalae</taxon>
        <taxon>rosids</taxon>
        <taxon>fabids</taxon>
        <taxon>Fabales</taxon>
        <taxon>Fabaceae</taxon>
        <taxon>Papilionoideae</taxon>
        <taxon>50 kb inversion clade</taxon>
        <taxon>NPAAA clade</taxon>
        <taxon>Hologalegina</taxon>
        <taxon>IRL clade</taxon>
        <taxon>Trifolieae</taxon>
        <taxon>Medicago</taxon>
    </lineage>
</organism>
<keyword evidence="1" id="KW-0479">Metal-binding</keyword>
<evidence type="ECO:0000256" key="2">
    <source>
        <dbReference type="ARBA" id="ARBA00023004"/>
    </source>
</evidence>
<dbReference type="PRINTS" id="PR00465">
    <property type="entry name" value="EP450IV"/>
</dbReference>
<dbReference type="GO" id="GO:0004497">
    <property type="term" value="F:monooxygenase activity"/>
    <property type="evidence" value="ECO:0007669"/>
    <property type="project" value="InterPro"/>
</dbReference>
<gene>
    <name evidence="3" type="ORF">MtrunA17_Chr4g0056981</name>
</gene>
<name>A0A396ICM4_MEDTR</name>
<sequence length="72" mass="8151">MRKVQEELEIVVGKDNLVEESHIQKLPYLQAVMKETLRLHPTLPLLVPHCPSETTNIGGYTIPEGSRVFINV</sequence>
<dbReference type="InterPro" id="IPR036396">
    <property type="entry name" value="Cyt_P450_sf"/>
</dbReference>
<dbReference type="EMBL" id="PSQE01000004">
    <property type="protein sequence ID" value="RHN63316.1"/>
    <property type="molecule type" value="Genomic_DNA"/>
</dbReference>